<sequence length="552" mass="63161">MKTILLIRTLPTARGPSDRPDQVRRNLTSEIESSSRNETIEIVSSDQGHVHKSQWEKRNVQCNELEAFNVTLPLLDCVWRITRKLVGLRGIKFCDKKCGGLGVGSLRALNIAMLCKWWWRERVEGNSKWRMVVSNCNNLSHSAGNSRRNQGGVWTRICGIDKELADVGININSLFQQKEGGNGWRWVLESNEIFTVRSIRRLIDNSTLPVTDSETEWIKTVPGKANILLWHALSNRLPTKDNLTKRGVGTVTRVLVLQYTGRECRSCFHTMLDYENRYCPSFALAGMVAMIAVAFFWIIWTQRNNKVFDGSLKKESEIFRDIQFLAFEWFRCRSKIGKSITWESWICNPENAKPHGDVFNLITAKWTGKSESSVDPKELDQTKRLVYGILYGMGANSLAEQLECSPDDAGDKIQSFKRSFPGLASWLKEAVAIKFEGSMRKECHDDENDLILSYKVHSNRCLYDDKVQKNPTNYVETLMGRKRFLAKINFGNSEVKSKAQRQAVNSICQLHFDCESRKQMRPVPVETPLWVIGTTPAKEWYGIGMDKNDMII</sequence>
<dbReference type="PANTHER" id="PTHR10133">
    <property type="entry name" value="DNA POLYMERASE I"/>
    <property type="match status" value="1"/>
</dbReference>
<evidence type="ECO:0000259" key="2">
    <source>
        <dbReference type="SMART" id="SM00482"/>
    </source>
</evidence>
<dbReference type="Proteomes" id="UP001172457">
    <property type="component" value="Chromosome 3"/>
</dbReference>
<dbReference type="InterPro" id="IPR001098">
    <property type="entry name" value="DNA-dir_DNA_pol_A_palm_dom"/>
</dbReference>
<dbReference type="InterPro" id="IPR043502">
    <property type="entry name" value="DNA/RNA_pol_sf"/>
</dbReference>
<gene>
    <name evidence="3" type="ORF">OSB04_010517</name>
</gene>
<keyword evidence="4" id="KW-1185">Reference proteome</keyword>
<dbReference type="Pfam" id="PF00476">
    <property type="entry name" value="DNA_pol_A"/>
    <property type="match status" value="1"/>
</dbReference>
<dbReference type="SUPFAM" id="SSF56672">
    <property type="entry name" value="DNA/RNA polymerases"/>
    <property type="match status" value="1"/>
</dbReference>
<name>A0AA38TFB5_9ASTR</name>
<feature type="domain" description="DNA-directed DNA polymerase family A palm" evidence="2">
    <location>
        <begin position="261"/>
        <end position="518"/>
    </location>
</feature>
<proteinExistence type="predicted"/>
<accession>A0AA38TFB5</accession>
<dbReference type="PANTHER" id="PTHR10133:SF62">
    <property type="entry name" value="DNA POLYMERASE THETA"/>
    <property type="match status" value="1"/>
</dbReference>
<dbReference type="GO" id="GO:0006261">
    <property type="term" value="P:DNA-templated DNA replication"/>
    <property type="evidence" value="ECO:0007669"/>
    <property type="project" value="InterPro"/>
</dbReference>
<reference evidence="3" key="1">
    <citation type="submission" date="2023-03" db="EMBL/GenBank/DDBJ databases">
        <title>Chromosome-scale reference genome and RAD-based genetic map of yellow starthistle (Centaurea solstitialis) reveal putative structural variation and QTLs associated with invader traits.</title>
        <authorList>
            <person name="Reatini B."/>
            <person name="Cang F.A."/>
            <person name="Jiang Q."/>
            <person name="Mckibben M.T.W."/>
            <person name="Barker M.S."/>
            <person name="Rieseberg L.H."/>
            <person name="Dlugosch K.M."/>
        </authorList>
    </citation>
    <scope>NUCLEOTIDE SEQUENCE</scope>
    <source>
        <strain evidence="3">CAN-66</strain>
        <tissue evidence="3">Leaf</tissue>
    </source>
</reference>
<dbReference type="InterPro" id="IPR026960">
    <property type="entry name" value="RVT-Znf"/>
</dbReference>
<dbReference type="Pfam" id="PF13966">
    <property type="entry name" value="zf-RVT"/>
    <property type="match status" value="1"/>
</dbReference>
<dbReference type="GO" id="GO:0003887">
    <property type="term" value="F:DNA-directed DNA polymerase activity"/>
    <property type="evidence" value="ECO:0007669"/>
    <property type="project" value="InterPro"/>
</dbReference>
<dbReference type="GO" id="GO:0003677">
    <property type="term" value="F:DNA binding"/>
    <property type="evidence" value="ECO:0007669"/>
    <property type="project" value="InterPro"/>
</dbReference>
<protein>
    <recommendedName>
        <fullName evidence="2">DNA-directed DNA polymerase family A palm domain-containing protein</fullName>
    </recommendedName>
</protein>
<keyword evidence="1" id="KW-0812">Transmembrane</keyword>
<feature type="transmembrane region" description="Helical" evidence="1">
    <location>
        <begin position="278"/>
        <end position="300"/>
    </location>
</feature>
<dbReference type="GO" id="GO:0006302">
    <property type="term" value="P:double-strand break repair"/>
    <property type="evidence" value="ECO:0007669"/>
    <property type="project" value="TreeGrafter"/>
</dbReference>
<dbReference type="EMBL" id="JARYMX010000003">
    <property type="protein sequence ID" value="KAJ9555903.1"/>
    <property type="molecule type" value="Genomic_DNA"/>
</dbReference>
<dbReference type="SMART" id="SM00482">
    <property type="entry name" value="POLAc"/>
    <property type="match status" value="1"/>
</dbReference>
<keyword evidence="1" id="KW-0472">Membrane</keyword>
<evidence type="ECO:0000313" key="3">
    <source>
        <dbReference type="EMBL" id="KAJ9555903.1"/>
    </source>
</evidence>
<evidence type="ECO:0000256" key="1">
    <source>
        <dbReference type="SAM" id="Phobius"/>
    </source>
</evidence>
<dbReference type="AlphaFoldDB" id="A0AA38TFB5"/>
<keyword evidence="1" id="KW-1133">Transmembrane helix</keyword>
<organism evidence="3 4">
    <name type="scientific">Centaurea solstitialis</name>
    <name type="common">yellow star-thistle</name>
    <dbReference type="NCBI Taxonomy" id="347529"/>
    <lineage>
        <taxon>Eukaryota</taxon>
        <taxon>Viridiplantae</taxon>
        <taxon>Streptophyta</taxon>
        <taxon>Embryophyta</taxon>
        <taxon>Tracheophyta</taxon>
        <taxon>Spermatophyta</taxon>
        <taxon>Magnoliopsida</taxon>
        <taxon>eudicotyledons</taxon>
        <taxon>Gunneridae</taxon>
        <taxon>Pentapetalae</taxon>
        <taxon>asterids</taxon>
        <taxon>campanulids</taxon>
        <taxon>Asterales</taxon>
        <taxon>Asteraceae</taxon>
        <taxon>Carduoideae</taxon>
        <taxon>Cardueae</taxon>
        <taxon>Centaureinae</taxon>
        <taxon>Centaurea</taxon>
    </lineage>
</organism>
<dbReference type="InterPro" id="IPR002298">
    <property type="entry name" value="DNA_polymerase_A"/>
</dbReference>
<comment type="caution">
    <text evidence="3">The sequence shown here is derived from an EMBL/GenBank/DDBJ whole genome shotgun (WGS) entry which is preliminary data.</text>
</comment>
<evidence type="ECO:0000313" key="4">
    <source>
        <dbReference type="Proteomes" id="UP001172457"/>
    </source>
</evidence>
<dbReference type="Gene3D" id="1.10.150.20">
    <property type="entry name" value="5' to 3' exonuclease, C-terminal subdomain"/>
    <property type="match status" value="1"/>
</dbReference>